<dbReference type="InterPro" id="IPR008979">
    <property type="entry name" value="Galactose-bd-like_sf"/>
</dbReference>
<organism evidence="2">
    <name type="scientific">Noctiluca scintillans</name>
    <name type="common">Sea sparkle</name>
    <name type="synonym">Red tide dinoflagellate</name>
    <dbReference type="NCBI Taxonomy" id="2966"/>
    <lineage>
        <taxon>Eukaryota</taxon>
        <taxon>Sar</taxon>
        <taxon>Alveolata</taxon>
        <taxon>Dinophyceae</taxon>
        <taxon>Noctilucales</taxon>
        <taxon>Noctilucaceae</taxon>
        <taxon>Noctiluca</taxon>
    </lineage>
</organism>
<dbReference type="Gene3D" id="2.60.120.260">
    <property type="entry name" value="Galactose-binding domain-like"/>
    <property type="match status" value="1"/>
</dbReference>
<dbReference type="AlphaFoldDB" id="A0A7S1ACC5"/>
<dbReference type="InterPro" id="IPR033558">
    <property type="entry name" value="IFT25"/>
</dbReference>
<proteinExistence type="predicted"/>
<dbReference type="PANTHER" id="PTHR33906">
    <property type="entry name" value="INTRAFLAGELLAR TRANSPORT PROTEIN 25 HOMOLOG"/>
    <property type="match status" value="1"/>
</dbReference>
<gene>
    <name evidence="2" type="ORF">NSCI0253_LOCUS23972</name>
</gene>
<feature type="region of interest" description="Disordered" evidence="1">
    <location>
        <begin position="154"/>
        <end position="211"/>
    </location>
</feature>
<protein>
    <recommendedName>
        <fullName evidence="3">F5/8 type C domain-containing protein</fullName>
    </recommendedName>
</protein>
<sequence length="211" mass="23236">MPLKPVSTRVLMASSLDEQHPEERMIEHGDRSFWISTGLFPQEIMLELRSPSRVSTVKLSSTHIKAFQVEGCPDHSPINFTVLCRGELKDMRGQLQFQELKCPDNENTNFIKLVILSGWCDFCTVHRIEVDGEMVDEVSPVGALDSHGVSEFAPSAVEGQGAGGTGPLRGMNRARTLSGAADLRIPRSVLPNSDEPLAPRQRADSSPWEKG</sequence>
<dbReference type="PANTHER" id="PTHR33906:SF1">
    <property type="entry name" value="INTRAFLAGELLAR TRANSPORT PROTEIN 25 HOMOLOG"/>
    <property type="match status" value="1"/>
</dbReference>
<name>A0A7S1ACC5_NOCSC</name>
<evidence type="ECO:0000256" key="1">
    <source>
        <dbReference type="SAM" id="MobiDB-lite"/>
    </source>
</evidence>
<dbReference type="GO" id="GO:0042073">
    <property type="term" value="P:intraciliary transport"/>
    <property type="evidence" value="ECO:0007669"/>
    <property type="project" value="InterPro"/>
</dbReference>
<dbReference type="GO" id="GO:0005929">
    <property type="term" value="C:cilium"/>
    <property type="evidence" value="ECO:0007669"/>
    <property type="project" value="TreeGrafter"/>
</dbReference>
<feature type="compositionally biased region" description="Basic and acidic residues" evidence="1">
    <location>
        <begin position="201"/>
        <end position="211"/>
    </location>
</feature>
<evidence type="ECO:0000313" key="2">
    <source>
        <dbReference type="EMBL" id="CAD8849622.1"/>
    </source>
</evidence>
<dbReference type="EMBL" id="HBFQ01034015">
    <property type="protein sequence ID" value="CAD8849622.1"/>
    <property type="molecule type" value="Transcribed_RNA"/>
</dbReference>
<accession>A0A7S1ACC5</accession>
<reference evidence="2" key="1">
    <citation type="submission" date="2021-01" db="EMBL/GenBank/DDBJ databases">
        <authorList>
            <person name="Corre E."/>
            <person name="Pelletier E."/>
            <person name="Niang G."/>
            <person name="Scheremetjew M."/>
            <person name="Finn R."/>
            <person name="Kale V."/>
            <person name="Holt S."/>
            <person name="Cochrane G."/>
            <person name="Meng A."/>
            <person name="Brown T."/>
            <person name="Cohen L."/>
        </authorList>
    </citation>
    <scope>NUCLEOTIDE SEQUENCE</scope>
</reference>
<dbReference type="SUPFAM" id="SSF49785">
    <property type="entry name" value="Galactose-binding domain-like"/>
    <property type="match status" value="1"/>
</dbReference>
<dbReference type="GO" id="GO:0030992">
    <property type="term" value="C:intraciliary transport particle B"/>
    <property type="evidence" value="ECO:0007669"/>
    <property type="project" value="InterPro"/>
</dbReference>
<evidence type="ECO:0008006" key="3">
    <source>
        <dbReference type="Google" id="ProtNLM"/>
    </source>
</evidence>